<evidence type="ECO:0000313" key="8">
    <source>
        <dbReference type="EMBL" id="CAD9462274.1"/>
    </source>
</evidence>
<dbReference type="SUPFAM" id="SSF54534">
    <property type="entry name" value="FKBP-like"/>
    <property type="match status" value="1"/>
</dbReference>
<evidence type="ECO:0000259" key="7">
    <source>
        <dbReference type="PROSITE" id="PS50059"/>
    </source>
</evidence>
<evidence type="ECO:0000256" key="1">
    <source>
        <dbReference type="ARBA" id="ARBA00000971"/>
    </source>
</evidence>
<keyword evidence="4 5" id="KW-0413">Isomerase</keyword>
<proteinExistence type="predicted"/>
<dbReference type="GO" id="GO:0003755">
    <property type="term" value="F:peptidyl-prolyl cis-trans isomerase activity"/>
    <property type="evidence" value="ECO:0007669"/>
    <property type="project" value="UniProtKB-KW"/>
</dbReference>
<organism evidence="8">
    <name type="scientific">Haptolina brevifila</name>
    <dbReference type="NCBI Taxonomy" id="156173"/>
    <lineage>
        <taxon>Eukaryota</taxon>
        <taxon>Haptista</taxon>
        <taxon>Haptophyta</taxon>
        <taxon>Prymnesiophyceae</taxon>
        <taxon>Prymnesiales</taxon>
        <taxon>Prymnesiaceae</taxon>
        <taxon>Haptolina</taxon>
    </lineage>
</organism>
<dbReference type="PANTHER" id="PTHR10516:SF443">
    <property type="entry name" value="FK506-BINDING PROTEIN 59-RELATED"/>
    <property type="match status" value="1"/>
</dbReference>
<sequence>MCDTNDAQSLCAPRSCSLVNMRHTFQLTVLLVCAATAAAESIEGYETTYKVESEGAGTRTVVKGSKVTVHATGVVEDNNYQFWSTKDAGQQPFKYNAGVGGVITGWDQGCLGMKIGEVRKLRIPAKEGYGARGFPVWKIPAEATLLFTIEVLEIDDSDKTEL</sequence>
<comment type="catalytic activity">
    <reaction evidence="1 5">
        <text>[protein]-peptidylproline (omega=180) = [protein]-peptidylproline (omega=0)</text>
        <dbReference type="Rhea" id="RHEA:16237"/>
        <dbReference type="Rhea" id="RHEA-COMP:10747"/>
        <dbReference type="Rhea" id="RHEA-COMP:10748"/>
        <dbReference type="ChEBI" id="CHEBI:83833"/>
        <dbReference type="ChEBI" id="CHEBI:83834"/>
        <dbReference type="EC" id="5.2.1.8"/>
    </reaction>
</comment>
<reference evidence="8" key="1">
    <citation type="submission" date="2021-01" db="EMBL/GenBank/DDBJ databases">
        <authorList>
            <person name="Corre E."/>
            <person name="Pelletier E."/>
            <person name="Niang G."/>
            <person name="Scheremetjew M."/>
            <person name="Finn R."/>
            <person name="Kale V."/>
            <person name="Holt S."/>
            <person name="Cochrane G."/>
            <person name="Meng A."/>
            <person name="Brown T."/>
            <person name="Cohen L."/>
        </authorList>
    </citation>
    <scope>NUCLEOTIDE SEQUENCE</scope>
    <source>
        <strain evidence="8">UTEX LB 985</strain>
    </source>
</reference>
<evidence type="ECO:0000256" key="5">
    <source>
        <dbReference type="PROSITE-ProRule" id="PRU00277"/>
    </source>
</evidence>
<dbReference type="InterPro" id="IPR001179">
    <property type="entry name" value="PPIase_FKBP_dom"/>
</dbReference>
<dbReference type="PANTHER" id="PTHR10516">
    <property type="entry name" value="PEPTIDYL-PROLYL CIS-TRANS ISOMERASE"/>
    <property type="match status" value="1"/>
</dbReference>
<gene>
    <name evidence="8" type="ORF">CBRE1094_LOCUS20032</name>
</gene>
<dbReference type="PROSITE" id="PS50059">
    <property type="entry name" value="FKBP_PPIASE"/>
    <property type="match status" value="1"/>
</dbReference>
<evidence type="ECO:0000256" key="4">
    <source>
        <dbReference type="ARBA" id="ARBA00023235"/>
    </source>
</evidence>
<evidence type="ECO:0000256" key="6">
    <source>
        <dbReference type="SAM" id="SignalP"/>
    </source>
</evidence>
<dbReference type="AlphaFoldDB" id="A0A7S2DT47"/>
<dbReference type="InterPro" id="IPR050689">
    <property type="entry name" value="FKBP-type_PPIase"/>
</dbReference>
<dbReference type="InterPro" id="IPR046357">
    <property type="entry name" value="PPIase_dom_sf"/>
</dbReference>
<evidence type="ECO:0000256" key="2">
    <source>
        <dbReference type="ARBA" id="ARBA00013194"/>
    </source>
</evidence>
<protein>
    <recommendedName>
        <fullName evidence="2 5">peptidylprolyl isomerase</fullName>
        <ecNumber evidence="2 5">5.2.1.8</ecNumber>
    </recommendedName>
</protein>
<dbReference type="EMBL" id="HBGU01036503">
    <property type="protein sequence ID" value="CAD9462274.1"/>
    <property type="molecule type" value="Transcribed_RNA"/>
</dbReference>
<dbReference type="Gene3D" id="3.10.50.40">
    <property type="match status" value="1"/>
</dbReference>
<dbReference type="Pfam" id="PF00254">
    <property type="entry name" value="FKBP_C"/>
    <property type="match status" value="1"/>
</dbReference>
<accession>A0A7S2DT47</accession>
<keyword evidence="6" id="KW-0732">Signal</keyword>
<feature type="chain" id="PRO_5031511897" description="peptidylprolyl isomerase" evidence="6">
    <location>
        <begin position="40"/>
        <end position="162"/>
    </location>
</feature>
<feature type="signal peptide" evidence="6">
    <location>
        <begin position="1"/>
        <end position="39"/>
    </location>
</feature>
<name>A0A7S2DT47_9EUKA</name>
<evidence type="ECO:0000256" key="3">
    <source>
        <dbReference type="ARBA" id="ARBA00023110"/>
    </source>
</evidence>
<dbReference type="GO" id="GO:0005737">
    <property type="term" value="C:cytoplasm"/>
    <property type="evidence" value="ECO:0007669"/>
    <property type="project" value="TreeGrafter"/>
</dbReference>
<feature type="domain" description="PPIase FKBP-type" evidence="7">
    <location>
        <begin position="64"/>
        <end position="155"/>
    </location>
</feature>
<keyword evidence="3 5" id="KW-0697">Rotamase</keyword>
<dbReference type="EC" id="5.2.1.8" evidence="2 5"/>